<dbReference type="Proteomes" id="UP000015100">
    <property type="component" value="Unassembled WGS sequence"/>
</dbReference>
<dbReference type="OMA" id="VPHIAHD"/>
<protein>
    <recommendedName>
        <fullName evidence="5">Queuine tRNA-ribosyltransferase accessory subunit 2</fullName>
    </recommendedName>
    <alternativeName>
        <fullName evidence="5">Queuine tRNA-ribosyltransferase domain-containing protein 1</fullName>
    </alternativeName>
</protein>
<feature type="binding site" evidence="5">
    <location>
        <position position="377"/>
    </location>
    <ligand>
        <name>Zn(2+)</name>
        <dbReference type="ChEBI" id="CHEBI:29105"/>
    </ligand>
</feature>
<feature type="region of interest" description="Disordered" evidence="6">
    <location>
        <begin position="449"/>
        <end position="504"/>
    </location>
</feature>
<feature type="binding site" evidence="5">
    <location>
        <position position="380"/>
    </location>
    <ligand>
        <name>Zn(2+)</name>
        <dbReference type="ChEBI" id="CHEBI:29105"/>
    </ligand>
</feature>
<dbReference type="OrthoDB" id="27601at2759"/>
<dbReference type="NCBIfam" id="TIGR00449">
    <property type="entry name" value="tgt_general"/>
    <property type="match status" value="1"/>
</dbReference>
<dbReference type="HAMAP" id="MF_03043">
    <property type="entry name" value="QTRT2"/>
    <property type="match status" value="1"/>
</dbReference>
<evidence type="ECO:0000259" key="7">
    <source>
        <dbReference type="Pfam" id="PF01702"/>
    </source>
</evidence>
<reference evidence="9" key="2">
    <citation type="submission" date="2013-04" db="EMBL/GenBank/DDBJ databases">
        <title>Genomic mechanisms accounting for the adaptation to parasitism in nematode-trapping fungi.</title>
        <authorList>
            <person name="Ahren D.G."/>
        </authorList>
    </citation>
    <scope>NUCLEOTIDE SEQUENCE [LARGE SCALE GENOMIC DNA]</scope>
    <source>
        <strain evidence="9">CBS 200.50</strain>
    </source>
</reference>
<dbReference type="AlphaFoldDB" id="S8A4H7"/>
<evidence type="ECO:0000313" key="8">
    <source>
        <dbReference type="EMBL" id="EPS37689.1"/>
    </source>
</evidence>
<dbReference type="GO" id="GO:0005737">
    <property type="term" value="C:cytoplasm"/>
    <property type="evidence" value="ECO:0007669"/>
    <property type="project" value="UniProtKB-SubCell"/>
</dbReference>
<dbReference type="eggNOG" id="KOG3909">
    <property type="taxonomic scope" value="Eukaryota"/>
</dbReference>
<name>S8A4H7_DACHA</name>
<feature type="domain" description="tRNA-guanine(15) transglycosylase-like" evidence="7">
    <location>
        <begin position="234"/>
        <end position="439"/>
    </location>
</feature>
<dbReference type="InterPro" id="IPR028592">
    <property type="entry name" value="QTRTD1"/>
</dbReference>
<comment type="function">
    <text evidence="5">Non-catalytic subunit of the queuine tRNA-ribosyltransferase (TGT) that catalyzes the base-exchange of a guanine (G) residue with queuine (Q) at position 34 (anticodon wobble position) in tRNAs with GU(N) anticodons (tRNA-Asp, -Asn, -His and -Tyr), resulting in the hypermodified nucleoside queuosine (7-(((4,5-cis-dihydroxy-2-cyclopenten-1-yl)amino)methyl)-7-deazaguanosine).</text>
</comment>
<dbReference type="GO" id="GO:0006400">
    <property type="term" value="P:tRNA modification"/>
    <property type="evidence" value="ECO:0007669"/>
    <property type="project" value="InterPro"/>
</dbReference>
<comment type="similarity">
    <text evidence="5">Belongs to the queuine tRNA-ribosyltransferase family. QTRT2 subfamily.</text>
</comment>
<reference evidence="8 9" key="1">
    <citation type="journal article" date="2013" name="PLoS Genet.">
        <title>Genomic mechanisms accounting for the adaptation to parasitism in nematode-trapping fungi.</title>
        <authorList>
            <person name="Meerupati T."/>
            <person name="Andersson K.M."/>
            <person name="Friman E."/>
            <person name="Kumar D."/>
            <person name="Tunlid A."/>
            <person name="Ahren D."/>
        </authorList>
    </citation>
    <scope>NUCLEOTIDE SEQUENCE [LARGE SCALE GENOMIC DNA]</scope>
    <source>
        <strain evidence="8 9">CBS 200.50</strain>
    </source>
</reference>
<dbReference type="InterPro" id="IPR002616">
    <property type="entry name" value="tRNA_ribo_trans-like"/>
</dbReference>
<gene>
    <name evidence="8" type="ORF">H072_8577</name>
</gene>
<evidence type="ECO:0000256" key="5">
    <source>
        <dbReference type="HAMAP-Rule" id="MF_03043"/>
    </source>
</evidence>
<evidence type="ECO:0000256" key="1">
    <source>
        <dbReference type="ARBA" id="ARBA00022490"/>
    </source>
</evidence>
<feature type="compositionally biased region" description="Acidic residues" evidence="6">
    <location>
        <begin position="478"/>
        <end position="489"/>
    </location>
</feature>
<evidence type="ECO:0000256" key="3">
    <source>
        <dbReference type="ARBA" id="ARBA00022723"/>
    </source>
</evidence>
<keyword evidence="3 5" id="KW-0479">Metal-binding</keyword>
<dbReference type="GO" id="GO:0046872">
    <property type="term" value="F:metal ion binding"/>
    <property type="evidence" value="ECO:0007669"/>
    <property type="project" value="UniProtKB-KW"/>
</dbReference>
<evidence type="ECO:0000313" key="9">
    <source>
        <dbReference type="Proteomes" id="UP000015100"/>
    </source>
</evidence>
<dbReference type="GO" id="GO:0008479">
    <property type="term" value="F:tRNA-guanosine(34) queuine transglycosylase activity"/>
    <property type="evidence" value="ECO:0007669"/>
    <property type="project" value="UniProtKB-UniRule"/>
</dbReference>
<dbReference type="InterPro" id="IPR050852">
    <property type="entry name" value="Queuine_tRNA-ribosyltrfase"/>
</dbReference>
<dbReference type="Pfam" id="PF01702">
    <property type="entry name" value="TGT"/>
    <property type="match status" value="2"/>
</dbReference>
<dbReference type="Gene3D" id="3.20.20.105">
    <property type="entry name" value="Queuine tRNA-ribosyltransferase-like"/>
    <property type="match status" value="1"/>
</dbReference>
<feature type="binding site" evidence="5">
    <location>
        <position position="406"/>
    </location>
    <ligand>
        <name>Zn(2+)</name>
        <dbReference type="ChEBI" id="CHEBI:29105"/>
    </ligand>
</feature>
<evidence type="ECO:0000256" key="6">
    <source>
        <dbReference type="SAM" id="MobiDB-lite"/>
    </source>
</evidence>
<comment type="caution">
    <text evidence="8">The sequence shown here is derived from an EMBL/GenBank/DDBJ whole genome shotgun (WGS) entry which is preliminary data.</text>
</comment>
<comment type="subcellular location">
    <subcellularLocation>
        <location evidence="5">Cytoplasm</location>
    </subcellularLocation>
</comment>
<evidence type="ECO:0000256" key="2">
    <source>
        <dbReference type="ARBA" id="ARBA00022694"/>
    </source>
</evidence>
<dbReference type="PANTHER" id="PTHR46064">
    <property type="entry name" value="QUEUINE TRNA-RIBOSYLTRANSFERASE ACCESSORY SUBUNIT 2"/>
    <property type="match status" value="1"/>
</dbReference>
<accession>S8A4H7</accession>
<keyword evidence="4 5" id="KW-0862">Zinc</keyword>
<dbReference type="PANTHER" id="PTHR46064:SF1">
    <property type="entry name" value="QUEUINE TRNA-RIBOSYLTRANSFERASE ACCESSORY SUBUNIT 2"/>
    <property type="match status" value="1"/>
</dbReference>
<feature type="binding site" evidence="5">
    <location>
        <position position="375"/>
    </location>
    <ligand>
        <name>Zn(2+)</name>
        <dbReference type="ChEBI" id="CHEBI:29105"/>
    </ligand>
</feature>
<organism evidence="8 9">
    <name type="scientific">Dactylellina haptotyla (strain CBS 200.50)</name>
    <name type="common">Nematode-trapping fungus</name>
    <name type="synonym">Monacrosporium haptotylum</name>
    <dbReference type="NCBI Taxonomy" id="1284197"/>
    <lineage>
        <taxon>Eukaryota</taxon>
        <taxon>Fungi</taxon>
        <taxon>Dikarya</taxon>
        <taxon>Ascomycota</taxon>
        <taxon>Pezizomycotina</taxon>
        <taxon>Orbiliomycetes</taxon>
        <taxon>Orbiliales</taxon>
        <taxon>Orbiliaceae</taxon>
        <taxon>Dactylellina</taxon>
    </lineage>
</organism>
<dbReference type="SUPFAM" id="SSF51713">
    <property type="entry name" value="tRNA-guanine transglycosylase"/>
    <property type="match status" value="1"/>
</dbReference>
<evidence type="ECO:0000256" key="4">
    <source>
        <dbReference type="ARBA" id="ARBA00022833"/>
    </source>
</evidence>
<comment type="subunit">
    <text evidence="5">Heterodimer of a catalytic subunit and an accessory subunit.</text>
</comment>
<sequence>MNTFRVLKTAVTDVATGSAQSPGARIGVLQLSKGFTLNTPNYLAPTSRGAVPHLSPDNLEKHTRVVGVYVALEDFIEKAPQRTPPLYTYPSTLREFISLPADTFLLLAPRRSPAISCPKPNSDANLSILTSVGFRDLPIKDYVSAVVKLQPDIVLGIADVPNTDKPVGKNRVRKVAERTEKWLDELLGRIDTASLSFNSSIFSSFDTTAAEGGEGKGGEVVVEGGETKKQKKEGYKPAVFAAVLPVDKEKQRIYINYLADNVEKLAGVVFTSPESAGEMIGELPEELEGLARLQADVSQGPHEVLEMVDLGIDIFNLSFAGLATDAGIALHFTFGTPEGEKDGEEGGVLLDQLDLATDMWDEKFATDLGPLEDGCMCYACTKHHKAFVRHCLSAKEMTAWVLLQIHNMWVVEKFFADVRKSIELGTWEAEKERFRRRYKRDLPDRTGLGPRLRGYQYKSAGGDKKLNESAYRSLDAPAPEEADVPEVDGAELQKSGFAQTTTEY</sequence>
<proteinExistence type="inferred from homology"/>
<dbReference type="EMBL" id="AQGS01000612">
    <property type="protein sequence ID" value="EPS37689.1"/>
    <property type="molecule type" value="Genomic_DNA"/>
</dbReference>
<dbReference type="HOGENOM" id="CLU_037350_1_0_1"/>
<dbReference type="STRING" id="1284197.S8A4H7"/>
<dbReference type="InterPro" id="IPR036511">
    <property type="entry name" value="TGT-like_sf"/>
</dbReference>
<keyword evidence="9" id="KW-1185">Reference proteome</keyword>
<keyword evidence="1 5" id="KW-0963">Cytoplasm</keyword>
<feature type="domain" description="tRNA-guanine(15) transglycosylase-like" evidence="7">
    <location>
        <begin position="23"/>
        <end position="190"/>
    </location>
</feature>
<keyword evidence="2 5" id="KW-0819">tRNA processing</keyword>
<comment type="cofactor">
    <cofactor evidence="5">
        <name>Zn(2+)</name>
        <dbReference type="ChEBI" id="CHEBI:29105"/>
    </cofactor>
    <text evidence="5">Binds 1 zinc ion per subunit.</text>
</comment>